<evidence type="ECO:0000259" key="2">
    <source>
        <dbReference type="Pfam" id="PF25583"/>
    </source>
</evidence>
<dbReference type="InterPro" id="IPR036388">
    <property type="entry name" value="WH-like_DNA-bd_sf"/>
</dbReference>
<dbReference type="PANTHER" id="PTHR34580:SF1">
    <property type="entry name" value="PROTEIN PAFC"/>
    <property type="match status" value="1"/>
</dbReference>
<reference evidence="3 4" key="1">
    <citation type="submission" date="2019-10" db="EMBL/GenBank/DDBJ databases">
        <title>Deinococcus sp. isolated from soil.</title>
        <authorList>
            <person name="Li Y."/>
            <person name="Wang J."/>
        </authorList>
    </citation>
    <scope>NUCLEOTIDE SEQUENCE [LARGE SCALE GENOMIC DNA]</scope>
    <source>
        <strain evidence="3 4">SDU3-2</strain>
    </source>
</reference>
<feature type="domain" description="WYL" evidence="1">
    <location>
        <begin position="134"/>
        <end position="203"/>
    </location>
</feature>
<dbReference type="InterPro" id="IPR036390">
    <property type="entry name" value="WH_DNA-bd_sf"/>
</dbReference>
<evidence type="ECO:0000259" key="1">
    <source>
        <dbReference type="Pfam" id="PF13280"/>
    </source>
</evidence>
<dbReference type="RefSeq" id="WP_152872054.1">
    <property type="nucleotide sequence ID" value="NZ_WBSL01000008.1"/>
</dbReference>
<feature type="domain" description="WCX" evidence="2">
    <location>
        <begin position="232"/>
        <end position="308"/>
    </location>
</feature>
<dbReference type="SUPFAM" id="SSF46785">
    <property type="entry name" value="Winged helix' DNA-binding domain"/>
    <property type="match status" value="1"/>
</dbReference>
<dbReference type="AlphaFoldDB" id="A0A7X1NXN7"/>
<gene>
    <name evidence="3" type="ORF">F8S09_13725</name>
</gene>
<dbReference type="InterPro" id="IPR057727">
    <property type="entry name" value="WCX_dom"/>
</dbReference>
<dbReference type="EMBL" id="WBSL01000008">
    <property type="protein sequence ID" value="MPY67726.1"/>
    <property type="molecule type" value="Genomic_DNA"/>
</dbReference>
<organism evidence="3 4">
    <name type="scientific">Deinococcus terrestris</name>
    <dbReference type="NCBI Taxonomy" id="2651870"/>
    <lineage>
        <taxon>Bacteria</taxon>
        <taxon>Thermotogati</taxon>
        <taxon>Deinococcota</taxon>
        <taxon>Deinococci</taxon>
        <taxon>Deinococcales</taxon>
        <taxon>Deinococcaceae</taxon>
        <taxon>Deinococcus</taxon>
    </lineage>
</organism>
<accession>A0A7X1NXN7</accession>
<dbReference type="PANTHER" id="PTHR34580">
    <property type="match status" value="1"/>
</dbReference>
<sequence>MTATTKTERILDILQLLGDGECSARDLVRRLGLPEHQLRSVQRDLRTLLDRNVLEVASSGRYRRPLGTSSLNPVEALAVYSATRMMYHHAAEYNEHYLRAMDKLARQLPERARRVATLASEAYRGKPNAGGSRTFELVAQAWLEGRVLRFQYHSLQKVSTVELVIYFIELSPQNRQAYAIGVNRLKEGDRPFVFRLSRMREARLLADEGEIPEDFHPLKFLSNAWGIMTGDPVRVELFFSPSVRDRVGETHLGDSAEVKVLGSGHTRVVLTVGGWKELIPWVLGWGSEVEVLEPPELREAVAGGHQAAAALYRAGVPHGAGN</sequence>
<dbReference type="Proteomes" id="UP000484842">
    <property type="component" value="Unassembled WGS sequence"/>
</dbReference>
<evidence type="ECO:0000313" key="4">
    <source>
        <dbReference type="Proteomes" id="UP000484842"/>
    </source>
</evidence>
<dbReference type="Pfam" id="PF25583">
    <property type="entry name" value="WCX"/>
    <property type="match status" value="1"/>
</dbReference>
<proteinExistence type="predicted"/>
<protein>
    <submittedName>
        <fullName evidence="3">WYL domain-containing protein</fullName>
    </submittedName>
</protein>
<dbReference type="Pfam" id="PF13280">
    <property type="entry name" value="WYL"/>
    <property type="match status" value="1"/>
</dbReference>
<comment type="caution">
    <text evidence="3">The sequence shown here is derived from an EMBL/GenBank/DDBJ whole genome shotgun (WGS) entry which is preliminary data.</text>
</comment>
<dbReference type="Gene3D" id="1.10.10.10">
    <property type="entry name" value="Winged helix-like DNA-binding domain superfamily/Winged helix DNA-binding domain"/>
    <property type="match status" value="1"/>
</dbReference>
<keyword evidence="4" id="KW-1185">Reference proteome</keyword>
<dbReference type="InterPro" id="IPR051534">
    <property type="entry name" value="CBASS_pafABC_assoc_protein"/>
</dbReference>
<evidence type="ECO:0000313" key="3">
    <source>
        <dbReference type="EMBL" id="MPY67726.1"/>
    </source>
</evidence>
<dbReference type="InterPro" id="IPR026881">
    <property type="entry name" value="WYL_dom"/>
</dbReference>
<name>A0A7X1NXN7_9DEIO</name>